<evidence type="ECO:0000259" key="3">
    <source>
        <dbReference type="Pfam" id="PF13359"/>
    </source>
</evidence>
<feature type="domain" description="DDE Tnp4" evidence="3">
    <location>
        <begin position="69"/>
        <end position="127"/>
    </location>
</feature>
<proteinExistence type="predicted"/>
<keyword evidence="5" id="KW-1185">Reference proteome</keyword>
<reference evidence="4" key="2">
    <citation type="submission" date="2020-05" db="UniProtKB">
        <authorList>
            <consortium name="EnsemblMetazoa"/>
        </authorList>
    </citation>
    <scope>IDENTIFICATION</scope>
    <source>
        <strain evidence="4">Epiroticus2</strain>
    </source>
</reference>
<sequence>MYAKRSALSHVNLMEELRLEPTDWLNYLRMDEDSYLWLLERLPKNPTEWKKIGNDFNNKWQFPNCLGAVDGKHVRISPPSGGGSQFFNYKKFNSIVLMAVVDANYRFIMCDVGGLGSDSDGACIQATSF</sequence>
<dbReference type="Proteomes" id="UP000075885">
    <property type="component" value="Unassembled WGS sequence"/>
</dbReference>
<reference evidence="5" key="1">
    <citation type="submission" date="2013-03" db="EMBL/GenBank/DDBJ databases">
        <title>The Genome Sequence of Anopheles epiroticus epiroticus2.</title>
        <authorList>
            <consortium name="The Broad Institute Genomics Platform"/>
            <person name="Neafsey D.E."/>
            <person name="Howell P."/>
            <person name="Walker B."/>
            <person name="Young S.K."/>
            <person name="Zeng Q."/>
            <person name="Gargeya S."/>
            <person name="Fitzgerald M."/>
            <person name="Haas B."/>
            <person name="Abouelleil A."/>
            <person name="Allen A.W."/>
            <person name="Alvarado L."/>
            <person name="Arachchi H.M."/>
            <person name="Berlin A.M."/>
            <person name="Chapman S.B."/>
            <person name="Gainer-Dewar J."/>
            <person name="Goldberg J."/>
            <person name="Griggs A."/>
            <person name="Gujja S."/>
            <person name="Hansen M."/>
            <person name="Howarth C."/>
            <person name="Imamovic A."/>
            <person name="Ireland A."/>
            <person name="Larimer J."/>
            <person name="McCowan C."/>
            <person name="Murphy C."/>
            <person name="Pearson M."/>
            <person name="Poon T.W."/>
            <person name="Priest M."/>
            <person name="Roberts A."/>
            <person name="Saif S."/>
            <person name="Shea T."/>
            <person name="Sisk P."/>
            <person name="Sykes S."/>
            <person name="Wortman J."/>
            <person name="Nusbaum C."/>
            <person name="Birren B."/>
        </authorList>
    </citation>
    <scope>NUCLEOTIDE SEQUENCE [LARGE SCALE GENOMIC DNA]</scope>
    <source>
        <strain evidence="5">Epiroticus2</strain>
    </source>
</reference>
<dbReference type="EnsemblMetazoa" id="AEPI011359-RA">
    <property type="protein sequence ID" value="AEPI011359-PA"/>
    <property type="gene ID" value="AEPI011359"/>
</dbReference>
<evidence type="ECO:0000313" key="5">
    <source>
        <dbReference type="Proteomes" id="UP000075885"/>
    </source>
</evidence>
<dbReference type="Pfam" id="PF13359">
    <property type="entry name" value="DDE_Tnp_4"/>
    <property type="match status" value="1"/>
</dbReference>
<organism evidence="4 5">
    <name type="scientific">Anopheles epiroticus</name>
    <dbReference type="NCBI Taxonomy" id="199890"/>
    <lineage>
        <taxon>Eukaryota</taxon>
        <taxon>Metazoa</taxon>
        <taxon>Ecdysozoa</taxon>
        <taxon>Arthropoda</taxon>
        <taxon>Hexapoda</taxon>
        <taxon>Insecta</taxon>
        <taxon>Pterygota</taxon>
        <taxon>Neoptera</taxon>
        <taxon>Endopterygota</taxon>
        <taxon>Diptera</taxon>
        <taxon>Nematocera</taxon>
        <taxon>Culicoidea</taxon>
        <taxon>Culicidae</taxon>
        <taxon>Anophelinae</taxon>
        <taxon>Anopheles</taxon>
    </lineage>
</organism>
<protein>
    <submittedName>
        <fullName evidence="4">DDE Tnp4 domain-containing protein</fullName>
    </submittedName>
</protein>
<evidence type="ECO:0000256" key="1">
    <source>
        <dbReference type="ARBA" id="ARBA00001968"/>
    </source>
</evidence>
<dbReference type="InterPro" id="IPR027806">
    <property type="entry name" value="HARBI1_dom"/>
</dbReference>
<name>A0A182PWM2_9DIPT</name>
<accession>A0A182PWM2</accession>
<comment type="cofactor">
    <cofactor evidence="1">
        <name>a divalent metal cation</name>
        <dbReference type="ChEBI" id="CHEBI:60240"/>
    </cofactor>
</comment>
<dbReference type="AlphaFoldDB" id="A0A182PWM2"/>
<dbReference type="GO" id="GO:0046872">
    <property type="term" value="F:metal ion binding"/>
    <property type="evidence" value="ECO:0007669"/>
    <property type="project" value="UniProtKB-KW"/>
</dbReference>
<evidence type="ECO:0000313" key="4">
    <source>
        <dbReference type="EnsemblMetazoa" id="AEPI011359-PA"/>
    </source>
</evidence>
<dbReference type="VEuPathDB" id="VectorBase:AEPI011359"/>
<evidence type="ECO:0000256" key="2">
    <source>
        <dbReference type="ARBA" id="ARBA00022723"/>
    </source>
</evidence>
<keyword evidence="2" id="KW-0479">Metal-binding</keyword>
<dbReference type="STRING" id="199890.A0A182PWM2"/>